<keyword evidence="3" id="KW-1185">Reference proteome</keyword>
<dbReference type="EMBL" id="BSXT01001684">
    <property type="protein sequence ID" value="GMF44491.1"/>
    <property type="molecule type" value="Genomic_DNA"/>
</dbReference>
<evidence type="ECO:0000256" key="1">
    <source>
        <dbReference type="SAM" id="MobiDB-lite"/>
    </source>
</evidence>
<feature type="region of interest" description="Disordered" evidence="1">
    <location>
        <begin position="23"/>
        <end position="87"/>
    </location>
</feature>
<gene>
    <name evidence="2" type="ORF">Pfra01_001551600</name>
</gene>
<dbReference type="AlphaFoldDB" id="A0A9W6XS47"/>
<dbReference type="OrthoDB" id="145575at2759"/>
<proteinExistence type="predicted"/>
<feature type="compositionally biased region" description="Pro residues" evidence="1">
    <location>
        <begin position="71"/>
        <end position="81"/>
    </location>
</feature>
<sequence length="87" mass="9908">MVNLNRHPPEKLESFFQAAMERFLKEQQVPQTRPKPRSTGDQGVEMESVGLSDQPTTAWEYDPDDLDLGRPPAPLSLPQRPPRVAKR</sequence>
<comment type="caution">
    <text evidence="2">The sequence shown here is derived from an EMBL/GenBank/DDBJ whole genome shotgun (WGS) entry which is preliminary data.</text>
</comment>
<organism evidence="2 3">
    <name type="scientific">Phytophthora fragariaefolia</name>
    <dbReference type="NCBI Taxonomy" id="1490495"/>
    <lineage>
        <taxon>Eukaryota</taxon>
        <taxon>Sar</taxon>
        <taxon>Stramenopiles</taxon>
        <taxon>Oomycota</taxon>
        <taxon>Peronosporomycetes</taxon>
        <taxon>Peronosporales</taxon>
        <taxon>Peronosporaceae</taxon>
        <taxon>Phytophthora</taxon>
    </lineage>
</organism>
<accession>A0A9W6XS47</accession>
<reference evidence="2" key="1">
    <citation type="submission" date="2023-04" db="EMBL/GenBank/DDBJ databases">
        <title>Phytophthora fragariaefolia NBRC 109709.</title>
        <authorList>
            <person name="Ichikawa N."/>
            <person name="Sato H."/>
            <person name="Tonouchi N."/>
        </authorList>
    </citation>
    <scope>NUCLEOTIDE SEQUENCE</scope>
    <source>
        <strain evidence="2">NBRC 109709</strain>
    </source>
</reference>
<name>A0A9W6XS47_9STRA</name>
<dbReference type="Proteomes" id="UP001165121">
    <property type="component" value="Unassembled WGS sequence"/>
</dbReference>
<protein>
    <submittedName>
        <fullName evidence="2">Unnamed protein product</fullName>
    </submittedName>
</protein>
<evidence type="ECO:0000313" key="2">
    <source>
        <dbReference type="EMBL" id="GMF44491.1"/>
    </source>
</evidence>
<evidence type="ECO:0000313" key="3">
    <source>
        <dbReference type="Proteomes" id="UP001165121"/>
    </source>
</evidence>